<protein>
    <submittedName>
        <fullName evidence="1">DUF2628 domain-containing protein</fullName>
    </submittedName>
</protein>
<dbReference type="RefSeq" id="WP_166031385.1">
    <property type="nucleotide sequence ID" value="NZ_CP048877.1"/>
</dbReference>
<dbReference type="KEGG" id="tav:G4V39_02230"/>
<evidence type="ECO:0000313" key="1">
    <source>
        <dbReference type="EMBL" id="QIJ71163.1"/>
    </source>
</evidence>
<keyword evidence="2" id="KW-1185">Reference proteome</keyword>
<dbReference type="Proteomes" id="UP000502179">
    <property type="component" value="Chromosome"/>
</dbReference>
<sequence>MLGVTYVAGEKASSEPIDENLFRAYIGPRADYYLAQFRKFFLVPGGQFTFTWNWAAFAFGFWWFLYRKMYLWALVAFLLSNILGSIFFFHGPLGVLFIHLGYGVLGNYLYFRHVRSKVAEAAMNIPEREKLIAYLARTGGTNNWVVWLGLILTGLLLLGLILTALGVVKIFLPWLMGPSHHYRGPWI</sequence>
<dbReference type="EMBL" id="CP048877">
    <property type="protein sequence ID" value="QIJ71163.1"/>
    <property type="molecule type" value="Genomic_DNA"/>
</dbReference>
<gene>
    <name evidence="1" type="ORF">G4V39_02230</name>
</gene>
<name>A0A6G7PUQ6_9BACT</name>
<evidence type="ECO:0000313" key="2">
    <source>
        <dbReference type="Proteomes" id="UP000502179"/>
    </source>
</evidence>
<reference evidence="1 2" key="1">
    <citation type="submission" date="2020-02" db="EMBL/GenBank/DDBJ databases">
        <title>Genome analysis of Thermosulfuriphilus ammonigenes ST65T, an anaerobic thermophilic chemolithoautotrophic bacterium isolated from a deep-sea hydrothermal vent.</title>
        <authorList>
            <person name="Slobodkina G."/>
            <person name="Allioux M."/>
            <person name="Merkel A."/>
            <person name="Alain K."/>
            <person name="Jebbar M."/>
            <person name="Slobodkin A."/>
        </authorList>
    </citation>
    <scope>NUCLEOTIDE SEQUENCE [LARGE SCALE GENOMIC DNA]</scope>
    <source>
        <strain evidence="1 2">ST65</strain>
    </source>
</reference>
<dbReference type="AlphaFoldDB" id="A0A6G7PUQ6"/>
<accession>A0A6G7PUQ6</accession>
<organism evidence="1 2">
    <name type="scientific">Thermosulfuriphilus ammonigenes</name>
    <dbReference type="NCBI Taxonomy" id="1936021"/>
    <lineage>
        <taxon>Bacteria</taxon>
        <taxon>Pseudomonadati</taxon>
        <taxon>Thermodesulfobacteriota</taxon>
        <taxon>Thermodesulfobacteria</taxon>
        <taxon>Thermodesulfobacteriales</taxon>
        <taxon>Thermodesulfobacteriaceae</taxon>
        <taxon>Thermosulfuriphilus</taxon>
    </lineage>
</organism>
<proteinExistence type="predicted"/>